<dbReference type="InterPro" id="IPR003661">
    <property type="entry name" value="HisK_dim/P_dom"/>
</dbReference>
<evidence type="ECO:0000256" key="1">
    <source>
        <dbReference type="ARBA" id="ARBA00022553"/>
    </source>
</evidence>
<dbReference type="Gene3D" id="3.30.450.20">
    <property type="entry name" value="PAS domain"/>
    <property type="match status" value="1"/>
</dbReference>
<comment type="caution">
    <text evidence="8">The sequence shown here is derived from an EMBL/GenBank/DDBJ whole genome shotgun (WGS) entry which is preliminary data.</text>
</comment>
<dbReference type="InterPro" id="IPR003594">
    <property type="entry name" value="HATPase_dom"/>
</dbReference>
<dbReference type="SUPFAM" id="SSF47384">
    <property type="entry name" value="Homodimeric domain of signal transducing histidine kinase"/>
    <property type="match status" value="1"/>
</dbReference>
<dbReference type="SUPFAM" id="SSF55785">
    <property type="entry name" value="PYP-like sensor domain (PAS domain)"/>
    <property type="match status" value="1"/>
</dbReference>
<protein>
    <recommendedName>
        <fullName evidence="10">Histidine kinase</fullName>
    </recommendedName>
</protein>
<evidence type="ECO:0000313" key="8">
    <source>
        <dbReference type="EMBL" id="TPX59681.1"/>
    </source>
</evidence>
<dbReference type="InterPro" id="IPR036890">
    <property type="entry name" value="HATPase_C_sf"/>
</dbReference>
<dbReference type="Pfam" id="PF00072">
    <property type="entry name" value="Response_reg"/>
    <property type="match status" value="1"/>
</dbReference>
<dbReference type="Gene3D" id="1.10.287.130">
    <property type="match status" value="1"/>
</dbReference>
<dbReference type="PROSITE" id="PS50109">
    <property type="entry name" value="HIS_KIN"/>
    <property type="match status" value="1"/>
</dbReference>
<dbReference type="STRING" id="109895.A0A507E7K0"/>
<evidence type="ECO:0000313" key="9">
    <source>
        <dbReference type="Proteomes" id="UP000318582"/>
    </source>
</evidence>
<dbReference type="InterPro" id="IPR001610">
    <property type="entry name" value="PAC"/>
</dbReference>
<dbReference type="AlphaFoldDB" id="A0A507E7K0"/>
<dbReference type="PANTHER" id="PTHR45339:SF1">
    <property type="entry name" value="HYBRID SIGNAL TRANSDUCTION HISTIDINE KINASE J"/>
    <property type="match status" value="1"/>
</dbReference>
<evidence type="ECO:0000259" key="7">
    <source>
        <dbReference type="PROSITE" id="PS50113"/>
    </source>
</evidence>
<feature type="compositionally biased region" description="Polar residues" evidence="4">
    <location>
        <begin position="639"/>
        <end position="651"/>
    </location>
</feature>
<organism evidence="8 9">
    <name type="scientific">Powellomyces hirtus</name>
    <dbReference type="NCBI Taxonomy" id="109895"/>
    <lineage>
        <taxon>Eukaryota</taxon>
        <taxon>Fungi</taxon>
        <taxon>Fungi incertae sedis</taxon>
        <taxon>Chytridiomycota</taxon>
        <taxon>Chytridiomycota incertae sedis</taxon>
        <taxon>Chytridiomycetes</taxon>
        <taxon>Spizellomycetales</taxon>
        <taxon>Powellomycetaceae</taxon>
        <taxon>Powellomyces</taxon>
    </lineage>
</organism>
<feature type="domain" description="Response regulatory" evidence="6">
    <location>
        <begin position="784"/>
        <end position="912"/>
    </location>
</feature>
<accession>A0A507E7K0</accession>
<dbReference type="SMART" id="SM00086">
    <property type="entry name" value="PAC"/>
    <property type="match status" value="1"/>
</dbReference>
<dbReference type="Proteomes" id="UP000318582">
    <property type="component" value="Unassembled WGS sequence"/>
</dbReference>
<dbReference type="SMART" id="SM00387">
    <property type="entry name" value="HATPase_c"/>
    <property type="match status" value="1"/>
</dbReference>
<dbReference type="PROSITE" id="PS50113">
    <property type="entry name" value="PAC"/>
    <property type="match status" value="1"/>
</dbReference>
<dbReference type="CDD" id="cd17546">
    <property type="entry name" value="REC_hyHK_CKI1_RcsC-like"/>
    <property type="match status" value="1"/>
</dbReference>
<dbReference type="InterPro" id="IPR011006">
    <property type="entry name" value="CheY-like_superfamily"/>
</dbReference>
<feature type="region of interest" description="Disordered" evidence="4">
    <location>
        <begin position="635"/>
        <end position="666"/>
    </location>
</feature>
<dbReference type="InterPro" id="IPR036097">
    <property type="entry name" value="HisK_dim/P_sf"/>
</dbReference>
<reference evidence="8 9" key="1">
    <citation type="journal article" date="2019" name="Sci. Rep.">
        <title>Comparative genomics of chytrid fungi reveal insights into the obligate biotrophic and pathogenic lifestyle of Synchytrium endobioticum.</title>
        <authorList>
            <person name="van de Vossenberg B.T.L.H."/>
            <person name="Warris S."/>
            <person name="Nguyen H.D.T."/>
            <person name="van Gent-Pelzer M.P.E."/>
            <person name="Joly D.L."/>
            <person name="van de Geest H.C."/>
            <person name="Bonants P.J.M."/>
            <person name="Smith D.S."/>
            <person name="Levesque C.A."/>
            <person name="van der Lee T.A.J."/>
        </authorList>
    </citation>
    <scope>NUCLEOTIDE SEQUENCE [LARGE SCALE GENOMIC DNA]</scope>
    <source>
        <strain evidence="8 9">CBS 809.83</strain>
    </source>
</reference>
<name>A0A507E7K0_9FUNG</name>
<dbReference type="Gene3D" id="3.40.50.2300">
    <property type="match status" value="1"/>
</dbReference>
<dbReference type="InterPro" id="IPR004358">
    <property type="entry name" value="Sig_transdc_His_kin-like_C"/>
</dbReference>
<feature type="modified residue" description="4-aspartylphosphate" evidence="3">
    <location>
        <position position="842"/>
    </location>
</feature>
<feature type="domain" description="PAC" evidence="7">
    <location>
        <begin position="381"/>
        <end position="434"/>
    </location>
</feature>
<feature type="region of interest" description="Disordered" evidence="4">
    <location>
        <begin position="919"/>
        <end position="972"/>
    </location>
</feature>
<evidence type="ECO:0000256" key="2">
    <source>
        <dbReference type="ARBA" id="ARBA00023012"/>
    </source>
</evidence>
<keyword evidence="2" id="KW-0902">Two-component regulatory system</keyword>
<keyword evidence="1 3" id="KW-0597">Phosphoprotein</keyword>
<evidence type="ECO:0000259" key="6">
    <source>
        <dbReference type="PROSITE" id="PS50110"/>
    </source>
</evidence>
<dbReference type="InterPro" id="IPR035965">
    <property type="entry name" value="PAS-like_dom_sf"/>
</dbReference>
<dbReference type="SMART" id="SM00388">
    <property type="entry name" value="HisKA"/>
    <property type="match status" value="1"/>
</dbReference>
<dbReference type="Pfam" id="PF00512">
    <property type="entry name" value="HisKA"/>
    <property type="match status" value="1"/>
</dbReference>
<evidence type="ECO:0000259" key="5">
    <source>
        <dbReference type="PROSITE" id="PS50109"/>
    </source>
</evidence>
<dbReference type="InterPro" id="IPR013655">
    <property type="entry name" value="PAS_fold_3"/>
</dbReference>
<dbReference type="Pfam" id="PF02518">
    <property type="entry name" value="HATPase_c"/>
    <property type="match status" value="1"/>
</dbReference>
<keyword evidence="9" id="KW-1185">Reference proteome</keyword>
<dbReference type="CDD" id="cd16922">
    <property type="entry name" value="HATPase_EvgS-ArcB-TorS-like"/>
    <property type="match status" value="1"/>
</dbReference>
<dbReference type="InterPro" id="IPR000014">
    <property type="entry name" value="PAS"/>
</dbReference>
<gene>
    <name evidence="8" type="ORF">PhCBS80983_g02292</name>
</gene>
<dbReference type="SUPFAM" id="SSF52172">
    <property type="entry name" value="CheY-like"/>
    <property type="match status" value="1"/>
</dbReference>
<dbReference type="CDD" id="cd00082">
    <property type="entry name" value="HisKA"/>
    <property type="match status" value="1"/>
</dbReference>
<feature type="region of interest" description="Disordered" evidence="4">
    <location>
        <begin position="1"/>
        <end position="28"/>
    </location>
</feature>
<dbReference type="InterPro" id="IPR005467">
    <property type="entry name" value="His_kinase_dom"/>
</dbReference>
<sequence length="972" mass="105992">MAAPAPVPGDLAASKRNGIGSDTSESVSTAPVPGWFVEGKKPLCELHTEQHSQSIPLPCTIALPGISFLRDAIVPPFHSVATYASLALVTVVAIALWPYNICGGDGGRATGFYNTLLSGVSLYAAYQTFKRRESREREDACRQELIDLKRQGLLDRLAFDANPTDLGILQFKQRENGEYDYKIINMNYASRAQYDVPAEKLLNRWARSELNRPKEMVDSLCHYCSRAKESGKIVEWNQEMPQVKSTVPVKGVLGTGGNANTSNGKIVLHIRALYLGPVQAPDKGDLILIMSRNITEETNNVIRLELLMDAAAEGFWEWNVETDHVVYGAKFANRLGYTAEEYVALHGTSRTAATAFHPEDALKLTALRERMMKSKPGDDELTLERRYLTKSGEYIWMLNKGKVVERDANGLPTRVVGANIDIGERKQTEEELREKSIQLDENNRLLDLANKELSQALRFKSEFIANISHELRSPLNGIIGLGSVLWDTSLDEEQRELLRHVRDCSDGLLLIVNDVLDFSKIGAGKMTLEMISFDLRSCVQSAVSVTTTKAKEKNIQLSADLDPRIPPVLIGDGNRLRQVLINLVGNGVKFTSQGGVKVTVSVIDDGDLDENDPHRTGNISSAVLRSSTSDLTDVLRSSADLSSAPPSTISVSTPADTPPASPDAEESPVLVRFAIEDTGIGISADQFSRLFQPFSQVDASTAREFGGTGLGLAISKQLVHLMQPTSEGILVESKEGVGSTFSFTIPFRLPAAVNPLTGVSECAIESEASKKVKRITFAEGMPLDILLAEDNKVNQKVALRMLLQFGYAAPKHITVANNGAEAVSLTNARAESKKPFQFILMDLQMPKLSGIEATKLIRQHHGSFANGGPAIIAMTANVMDSDKQNCYDAGMDGHIGKPFKIDALHDVLERFGKDLCARGKPNVSDNSINGSTRTDNPVSAPNSLETLHHSMSTITTATPRDSISTRTEIDGP</sequence>
<dbReference type="InterPro" id="IPR000700">
    <property type="entry name" value="PAS-assoc_C"/>
</dbReference>
<dbReference type="SUPFAM" id="SSF55874">
    <property type="entry name" value="ATPase domain of HSP90 chaperone/DNA topoisomerase II/histidine kinase"/>
    <property type="match status" value="1"/>
</dbReference>
<dbReference type="Gene3D" id="3.30.565.10">
    <property type="entry name" value="Histidine kinase-like ATPase, C-terminal domain"/>
    <property type="match status" value="1"/>
</dbReference>
<dbReference type="InterPro" id="IPR001789">
    <property type="entry name" value="Sig_transdc_resp-reg_receiver"/>
</dbReference>
<feature type="domain" description="Histidine kinase" evidence="5">
    <location>
        <begin position="466"/>
        <end position="749"/>
    </location>
</feature>
<dbReference type="PROSITE" id="PS50110">
    <property type="entry name" value="RESPONSE_REGULATORY"/>
    <property type="match status" value="1"/>
</dbReference>
<dbReference type="Pfam" id="PF08447">
    <property type="entry name" value="PAS_3"/>
    <property type="match status" value="1"/>
</dbReference>
<feature type="compositionally biased region" description="Polar residues" evidence="4">
    <location>
        <begin position="923"/>
        <end position="966"/>
    </location>
</feature>
<dbReference type="PANTHER" id="PTHR45339">
    <property type="entry name" value="HYBRID SIGNAL TRANSDUCTION HISTIDINE KINASE J"/>
    <property type="match status" value="1"/>
</dbReference>
<dbReference type="EMBL" id="QEAQ01000022">
    <property type="protein sequence ID" value="TPX59681.1"/>
    <property type="molecule type" value="Genomic_DNA"/>
</dbReference>
<dbReference type="GO" id="GO:0000155">
    <property type="term" value="F:phosphorelay sensor kinase activity"/>
    <property type="evidence" value="ECO:0007669"/>
    <property type="project" value="InterPro"/>
</dbReference>
<evidence type="ECO:0000256" key="3">
    <source>
        <dbReference type="PROSITE-ProRule" id="PRU00169"/>
    </source>
</evidence>
<proteinExistence type="predicted"/>
<dbReference type="PRINTS" id="PR00344">
    <property type="entry name" value="BCTRLSENSOR"/>
</dbReference>
<dbReference type="NCBIfam" id="TIGR00229">
    <property type="entry name" value="sensory_box"/>
    <property type="match status" value="1"/>
</dbReference>
<dbReference type="SMART" id="SM00448">
    <property type="entry name" value="REC"/>
    <property type="match status" value="1"/>
</dbReference>
<evidence type="ECO:0000256" key="4">
    <source>
        <dbReference type="SAM" id="MobiDB-lite"/>
    </source>
</evidence>
<evidence type="ECO:0008006" key="10">
    <source>
        <dbReference type="Google" id="ProtNLM"/>
    </source>
</evidence>